<feature type="region of interest" description="Disordered" evidence="8">
    <location>
        <begin position="1"/>
        <end position="65"/>
    </location>
</feature>
<dbReference type="GO" id="GO:0005886">
    <property type="term" value="C:plasma membrane"/>
    <property type="evidence" value="ECO:0007669"/>
    <property type="project" value="UniProtKB-SubCell"/>
</dbReference>
<reference evidence="10" key="1">
    <citation type="submission" date="2013-02" db="EMBL/GenBank/DDBJ databases">
        <authorList>
            <person name="Cross G.A.M."/>
            <person name="Kim H.-S."/>
            <person name="Wickstead B."/>
        </authorList>
    </citation>
    <scope>NUCLEOTIDE SEQUENCE</scope>
    <source>
        <strain evidence="10">Lister 427</strain>
    </source>
</reference>
<dbReference type="AlphaFoldDB" id="M4SSB1"/>
<organism evidence="10">
    <name type="scientific">Trypanosoma brucei</name>
    <dbReference type="NCBI Taxonomy" id="5691"/>
    <lineage>
        <taxon>Eukaryota</taxon>
        <taxon>Discoba</taxon>
        <taxon>Euglenozoa</taxon>
        <taxon>Kinetoplastea</taxon>
        <taxon>Metakinetoplastina</taxon>
        <taxon>Trypanosomatida</taxon>
        <taxon>Trypanosomatidae</taxon>
        <taxon>Trypanosoma</taxon>
    </lineage>
</organism>
<evidence type="ECO:0000259" key="9">
    <source>
        <dbReference type="Pfam" id="PF10659"/>
    </source>
</evidence>
<dbReference type="InterPro" id="IPR019609">
    <property type="entry name" value="Variant_surf_glycoprt_trypan_C"/>
</dbReference>
<dbReference type="Pfam" id="PF10659">
    <property type="entry name" value="Trypan_glycop_C"/>
    <property type="match status" value="1"/>
</dbReference>
<evidence type="ECO:0000256" key="2">
    <source>
        <dbReference type="ARBA" id="ARBA00004609"/>
    </source>
</evidence>
<protein>
    <submittedName>
        <fullName evidence="10">Variant surface glycoprotein 2145</fullName>
    </submittedName>
</protein>
<evidence type="ECO:0000256" key="1">
    <source>
        <dbReference type="ARBA" id="ARBA00002523"/>
    </source>
</evidence>
<evidence type="ECO:0000256" key="5">
    <source>
        <dbReference type="ARBA" id="ARBA00023136"/>
    </source>
</evidence>
<evidence type="ECO:0000256" key="4">
    <source>
        <dbReference type="ARBA" id="ARBA00022622"/>
    </source>
</evidence>
<dbReference type="GO" id="GO:0098552">
    <property type="term" value="C:side of membrane"/>
    <property type="evidence" value="ECO:0007669"/>
    <property type="project" value="UniProtKB-KW"/>
</dbReference>
<evidence type="ECO:0000256" key="7">
    <source>
        <dbReference type="ARBA" id="ARBA00023288"/>
    </source>
</evidence>
<feature type="domain" description="Trypanosome variant surface glycoprotein C-terminal" evidence="9">
    <location>
        <begin position="286"/>
        <end position="383"/>
    </location>
</feature>
<comment type="function">
    <text evidence="1">VSG forms a coat on the surface of the parasite. The trypanosome evades the immune response of the host by expressing a series of antigenically distinct VSGs from an estimated 1000 VSG genes.</text>
</comment>
<sequence>HGDAANNNGSHQRAQKHAKSSLRPGLQTRRNQTRKPSDTPGPATFPWATNTGRDDTCKKATKGSKKAGNAIATDIMCLFLGEKAASNTPCTGSSLTGLTQLSSTQATYPELITAWQAIRNECNKITTEQATEPTPANLLSAIQTFEANIGKNAISTRTPPASKGHGAEADRAFLGAHGLKNAAPGRSTPGTAGTFSGCNGNCIDYLYPLKSKEGIPLVSEMKAAQDLIETIKRNYLKATTVVGEATTIKKQKITLLLMGDFLTQAPKAVSTAATSKQAAQEERNKCKAVTNKTTEGCEAIGCDFYSDKNDCTPKSGTETTAAGTVEKKEKKEKKEEKCSKHGTDKTKCDGDKSCKWEGETFEDSSFLVNKNISPMAAAFASLVEF</sequence>
<keyword evidence="7" id="KW-0449">Lipoprotein</keyword>
<keyword evidence="3" id="KW-1003">Cell membrane</keyword>
<evidence type="ECO:0000313" key="10">
    <source>
        <dbReference type="EMBL" id="AGH58879.1"/>
    </source>
</evidence>
<feature type="region of interest" description="Disordered" evidence="8">
    <location>
        <begin position="328"/>
        <end position="350"/>
    </location>
</feature>
<feature type="compositionally biased region" description="Polar residues" evidence="8">
    <location>
        <begin position="1"/>
        <end position="12"/>
    </location>
</feature>
<dbReference type="VEuPathDB" id="TriTrypDB:Tb427_000062300"/>
<dbReference type="EMBL" id="KC611448">
    <property type="protein sequence ID" value="AGH58879.1"/>
    <property type="molecule type" value="Genomic_DNA"/>
</dbReference>
<name>M4SSB1_9TRYP</name>
<keyword evidence="5" id="KW-0472">Membrane</keyword>
<comment type="subcellular location">
    <subcellularLocation>
        <location evidence="2">Cell membrane</location>
        <topology evidence="2">Lipid-anchor</topology>
        <topology evidence="2">GPI-anchor</topology>
    </subcellularLocation>
</comment>
<evidence type="ECO:0000256" key="6">
    <source>
        <dbReference type="ARBA" id="ARBA00023180"/>
    </source>
</evidence>
<proteinExistence type="predicted"/>
<evidence type="ECO:0000256" key="8">
    <source>
        <dbReference type="SAM" id="MobiDB-lite"/>
    </source>
</evidence>
<accession>M4SSB1</accession>
<feature type="non-terminal residue" evidence="10">
    <location>
        <position position="1"/>
    </location>
</feature>
<keyword evidence="6" id="KW-0325">Glycoprotein</keyword>
<keyword evidence="4" id="KW-0336">GPI-anchor</keyword>
<evidence type="ECO:0000256" key="3">
    <source>
        <dbReference type="ARBA" id="ARBA00022475"/>
    </source>
</evidence>
<reference evidence="10" key="2">
    <citation type="journal article" date="2014" name="Mol. Biochem. Parasitol.">
        <title>Capturing the variant surface glycoprotein repertoire (the VSGnome) of Trypanosoma brucei Lister 427.</title>
        <authorList>
            <person name="Cross G.A."/>
            <person name="Kim H.S."/>
            <person name="Wickstead B."/>
        </authorList>
    </citation>
    <scope>NUCLEOTIDE SEQUENCE</scope>
    <source>
        <strain evidence="10">Lister 427</strain>
    </source>
</reference>